<reference evidence="2 3" key="1">
    <citation type="submission" date="2024-05" db="EMBL/GenBank/DDBJ databases">
        <title>The nuclear and mitochondrial genome assemblies of Tetragonisca angustula (Apidae: Meliponini), a tiny yet remarkable pollinator in the Neotropics.</title>
        <authorList>
            <person name="Ferrari R."/>
            <person name="Ricardo P.C."/>
            <person name="Dias F.C."/>
            <person name="Araujo N.S."/>
            <person name="Soares D.O."/>
            <person name="Zhou Q.-S."/>
            <person name="Zhu C.-D."/>
            <person name="Coutinho L."/>
            <person name="Airas M.C."/>
            <person name="Batista T.M."/>
        </authorList>
    </citation>
    <scope>NUCLEOTIDE SEQUENCE [LARGE SCALE GENOMIC DNA]</scope>
    <source>
        <strain evidence="2">ASF017062</strain>
        <tissue evidence="2">Abdomen</tissue>
    </source>
</reference>
<dbReference type="AlphaFoldDB" id="A0AAW1AHL4"/>
<gene>
    <name evidence="2" type="ORF">QLX08_000719</name>
</gene>
<evidence type="ECO:0000313" key="2">
    <source>
        <dbReference type="EMBL" id="KAK9309727.1"/>
    </source>
</evidence>
<dbReference type="Proteomes" id="UP001432146">
    <property type="component" value="Unassembled WGS sequence"/>
</dbReference>
<name>A0AAW1AHL4_9HYME</name>
<evidence type="ECO:0000256" key="1">
    <source>
        <dbReference type="SAM" id="MobiDB-lite"/>
    </source>
</evidence>
<keyword evidence="3" id="KW-1185">Reference proteome</keyword>
<protein>
    <submittedName>
        <fullName evidence="2">Uncharacterized protein</fullName>
    </submittedName>
</protein>
<evidence type="ECO:0000313" key="3">
    <source>
        <dbReference type="Proteomes" id="UP001432146"/>
    </source>
</evidence>
<proteinExistence type="predicted"/>
<accession>A0AAW1AHL4</accession>
<sequence length="117" mass="12855">MQRLGRVSHVPGGIVFPSATGNAPHRPQPRQQERNDWITFHFCGYTNEVQCRSQMFRSAPVDFGAILLRYSTVEDVPPCKQTADTGGPGSSTFDDSSIQLPPGFFVLAAPTFRSLIS</sequence>
<organism evidence="2 3">
    <name type="scientific">Tetragonisca angustula</name>
    <dbReference type="NCBI Taxonomy" id="166442"/>
    <lineage>
        <taxon>Eukaryota</taxon>
        <taxon>Metazoa</taxon>
        <taxon>Ecdysozoa</taxon>
        <taxon>Arthropoda</taxon>
        <taxon>Hexapoda</taxon>
        <taxon>Insecta</taxon>
        <taxon>Pterygota</taxon>
        <taxon>Neoptera</taxon>
        <taxon>Endopterygota</taxon>
        <taxon>Hymenoptera</taxon>
        <taxon>Apocrita</taxon>
        <taxon>Aculeata</taxon>
        <taxon>Apoidea</taxon>
        <taxon>Anthophila</taxon>
        <taxon>Apidae</taxon>
        <taxon>Tetragonisca</taxon>
    </lineage>
</organism>
<dbReference type="EMBL" id="JAWNGG020000009">
    <property type="protein sequence ID" value="KAK9309727.1"/>
    <property type="molecule type" value="Genomic_DNA"/>
</dbReference>
<comment type="caution">
    <text evidence="2">The sequence shown here is derived from an EMBL/GenBank/DDBJ whole genome shotgun (WGS) entry which is preliminary data.</text>
</comment>
<feature type="region of interest" description="Disordered" evidence="1">
    <location>
        <begin position="1"/>
        <end position="33"/>
    </location>
</feature>